<dbReference type="AlphaFoldDB" id="A0A1J1E8J9"/>
<feature type="transmembrane region" description="Helical" evidence="1">
    <location>
        <begin position="391"/>
        <end position="410"/>
    </location>
</feature>
<evidence type="ECO:0000313" key="2">
    <source>
        <dbReference type="EMBL" id="BAV94259.1"/>
    </source>
</evidence>
<sequence length="434" mass="49469">MYLFSKRLKGVCILLMAIGVISLVYGLLSAPKTIEDLKSHSHGEHSHHSTELVDNNPHNDIEHMTHTLHQLQTRPWSALYVSVFFFMAISLGAACFLSIQNATKAGWAVLVLRIIEGITLFIPVGGILILIVHLSSAFHLNHIFHWMESGITDPNAENYDAIIAGKSGYLNFPFFIIRGVIYVAMWSLLTYLIRKNSLLQKTPGTGMVFWGRSMKYSVIFLVFFAVTSSTSSWDWIMSIEPHWFSTLFAWYIVAGMLATATTTSAIIFIFLRSKGLLKEANNSHLHDLCKYMFAFSIFWTYLWFSQFLLIWYSNIPEEVTYFMTRFEEYKIPFLSMLVMNFVFPVLLLVNADFKRVYWFVIMGGIVILIGHWLDVFIMIMPGSVGSNWSIGIPEIGTTLGVLGLFVYIVMNGISKAPLFPEGNPLLEESKRFHF</sequence>
<gene>
    <name evidence="2" type="ORF">JBKA6_0246</name>
</gene>
<evidence type="ECO:0000256" key="1">
    <source>
        <dbReference type="SAM" id="Phobius"/>
    </source>
</evidence>
<feature type="transmembrane region" description="Helical" evidence="1">
    <location>
        <begin position="78"/>
        <end position="99"/>
    </location>
</feature>
<dbReference type="KEGG" id="ise:JBKA6_0246"/>
<proteinExistence type="predicted"/>
<feature type="transmembrane region" description="Helical" evidence="1">
    <location>
        <begin position="214"/>
        <end position="236"/>
    </location>
</feature>
<feature type="transmembrane region" description="Helical" evidence="1">
    <location>
        <begin position="356"/>
        <end position="379"/>
    </location>
</feature>
<feature type="transmembrane region" description="Helical" evidence="1">
    <location>
        <begin position="12"/>
        <end position="30"/>
    </location>
</feature>
<name>A0A1J1E8J9_9FLAO</name>
<feature type="transmembrane region" description="Helical" evidence="1">
    <location>
        <begin position="291"/>
        <end position="311"/>
    </location>
</feature>
<dbReference type="PANTHER" id="PTHR43044:SF1">
    <property type="entry name" value="QUINOL:CYTOCHROME C OXIDOREDUCTASE QUINONE-BINDING SUBUNIT 2"/>
    <property type="match status" value="1"/>
</dbReference>
<feature type="transmembrane region" description="Helical" evidence="1">
    <location>
        <begin position="175"/>
        <end position="193"/>
    </location>
</feature>
<feature type="transmembrane region" description="Helical" evidence="1">
    <location>
        <begin position="248"/>
        <end position="271"/>
    </location>
</feature>
<accession>A0A1J1E8J9</accession>
<evidence type="ECO:0000313" key="3">
    <source>
        <dbReference type="Proteomes" id="UP000243197"/>
    </source>
</evidence>
<dbReference type="PANTHER" id="PTHR43044">
    <property type="match status" value="1"/>
</dbReference>
<keyword evidence="3" id="KW-1185">Reference proteome</keyword>
<feature type="transmembrane region" description="Helical" evidence="1">
    <location>
        <begin position="111"/>
        <end position="134"/>
    </location>
</feature>
<organism evidence="2 3">
    <name type="scientific">Ichthyobacterium seriolicida</name>
    <dbReference type="NCBI Taxonomy" id="242600"/>
    <lineage>
        <taxon>Bacteria</taxon>
        <taxon>Pseudomonadati</taxon>
        <taxon>Bacteroidota</taxon>
        <taxon>Flavobacteriia</taxon>
        <taxon>Flavobacteriales</taxon>
        <taxon>Ichthyobacteriaceae</taxon>
        <taxon>Ichthyobacterium</taxon>
    </lineage>
</organism>
<dbReference type="EMBL" id="AP014564">
    <property type="protein sequence ID" value="BAV94259.1"/>
    <property type="molecule type" value="Genomic_DNA"/>
</dbReference>
<dbReference type="Proteomes" id="UP000243197">
    <property type="component" value="Chromosome"/>
</dbReference>
<dbReference type="OrthoDB" id="140980at2"/>
<protein>
    <submittedName>
        <fullName evidence="2">Quinol:cytochrome C oxidoreductase</fullName>
    </submittedName>
</protein>
<reference evidence="2 3" key="1">
    <citation type="submission" date="2014-03" db="EMBL/GenBank/DDBJ databases">
        <title>complete genome sequence of Flavobacteriaceae bacterium JBKA-6.</title>
        <authorList>
            <person name="Takano T."/>
            <person name="Nakamura Y."/>
            <person name="Takuma S."/>
            <person name="Yasuike M."/>
            <person name="Matsuyama T."/>
            <person name="Sakai T."/>
            <person name="Fujiwara A."/>
            <person name="Kimoto K."/>
            <person name="Fukuda Y."/>
            <person name="Kondo H."/>
            <person name="Hirono I."/>
            <person name="Nakayasu C."/>
        </authorList>
    </citation>
    <scope>NUCLEOTIDE SEQUENCE [LARGE SCALE GENOMIC DNA]</scope>
    <source>
        <strain evidence="2 3">JBKA-6</strain>
    </source>
</reference>
<feature type="transmembrane region" description="Helical" evidence="1">
    <location>
        <begin position="331"/>
        <end position="349"/>
    </location>
</feature>
<keyword evidence="1" id="KW-0472">Membrane</keyword>
<keyword evidence="1" id="KW-0812">Transmembrane</keyword>
<keyword evidence="1" id="KW-1133">Transmembrane helix</keyword>